<name>A0A1E4T3E0_9ASCO</name>
<proteinExistence type="predicted"/>
<dbReference type="EMBL" id="KV453850">
    <property type="protein sequence ID" value="ODV86273.1"/>
    <property type="molecule type" value="Genomic_DNA"/>
</dbReference>
<evidence type="ECO:0000313" key="2">
    <source>
        <dbReference type="Proteomes" id="UP000094801"/>
    </source>
</evidence>
<sequence length="61" mass="7212">MAMFEDFDTIFVVERYKMSEFEKVLIGTLRHSRKSYLVKIVHRSGSKGNHLSNKKKNFVFS</sequence>
<dbReference type="Proteomes" id="UP000094801">
    <property type="component" value="Unassembled WGS sequence"/>
</dbReference>
<protein>
    <submittedName>
        <fullName evidence="1">Uncharacterized protein</fullName>
    </submittedName>
</protein>
<keyword evidence="2" id="KW-1185">Reference proteome</keyword>
<organism evidence="1 2">
    <name type="scientific">[Candida] arabinofermentans NRRL YB-2248</name>
    <dbReference type="NCBI Taxonomy" id="983967"/>
    <lineage>
        <taxon>Eukaryota</taxon>
        <taxon>Fungi</taxon>
        <taxon>Dikarya</taxon>
        <taxon>Ascomycota</taxon>
        <taxon>Saccharomycotina</taxon>
        <taxon>Pichiomycetes</taxon>
        <taxon>Pichiales</taxon>
        <taxon>Pichiaceae</taxon>
        <taxon>Ogataea</taxon>
        <taxon>Ogataea/Candida clade</taxon>
    </lineage>
</organism>
<reference evidence="2" key="1">
    <citation type="submission" date="2016-04" db="EMBL/GenBank/DDBJ databases">
        <title>Comparative genomics of biotechnologically important yeasts.</title>
        <authorList>
            <consortium name="DOE Joint Genome Institute"/>
            <person name="Riley R."/>
            <person name="Haridas S."/>
            <person name="Wolfe K.H."/>
            <person name="Lopes M.R."/>
            <person name="Hittinger C.T."/>
            <person name="Goker M."/>
            <person name="Salamov A."/>
            <person name="Wisecaver J."/>
            <person name="Long T.M."/>
            <person name="Aerts A.L."/>
            <person name="Barry K."/>
            <person name="Choi C."/>
            <person name="Clum A."/>
            <person name="Coughlan A.Y."/>
            <person name="Deshpande S."/>
            <person name="Douglass A.P."/>
            <person name="Hanson S.J."/>
            <person name="Klenk H.-P."/>
            <person name="Labutti K."/>
            <person name="Lapidus A."/>
            <person name="Lindquist E."/>
            <person name="Lipzen A."/>
            <person name="Meier-Kolthoff J.P."/>
            <person name="Ohm R.A."/>
            <person name="Otillar R.P."/>
            <person name="Pangilinan J."/>
            <person name="Peng Y."/>
            <person name="Rokas A."/>
            <person name="Rosa C.A."/>
            <person name="Scheuner C."/>
            <person name="Sibirny A.A."/>
            <person name="Slot J.C."/>
            <person name="Stielow J.B."/>
            <person name="Sun H."/>
            <person name="Kurtzman C.P."/>
            <person name="Blackwell M."/>
            <person name="Grigoriev I.V."/>
            <person name="Jeffries T.W."/>
        </authorList>
    </citation>
    <scope>NUCLEOTIDE SEQUENCE [LARGE SCALE GENOMIC DNA]</scope>
    <source>
        <strain evidence="2">NRRL YB-2248</strain>
    </source>
</reference>
<accession>A0A1E4T3E0</accession>
<dbReference type="AlphaFoldDB" id="A0A1E4T3E0"/>
<gene>
    <name evidence="1" type="ORF">CANARDRAFT_27521</name>
</gene>
<evidence type="ECO:0000313" key="1">
    <source>
        <dbReference type="EMBL" id="ODV86273.1"/>
    </source>
</evidence>